<name>A0A132MR47_9ACTN</name>
<comment type="similarity">
    <text evidence="1">Belongs to the Cu-Zn superoxide dismutase family.</text>
</comment>
<evidence type="ECO:0000313" key="4">
    <source>
        <dbReference type="EMBL" id="KWX00358.1"/>
    </source>
</evidence>
<comment type="caution">
    <text evidence="4">The sequence shown here is derived from an EMBL/GenBank/DDBJ whole genome shotgun (WGS) entry which is preliminary data.</text>
</comment>
<feature type="domain" description="Superoxide dismutase copper/zinc binding" evidence="3">
    <location>
        <begin position="74"/>
        <end position="194"/>
    </location>
</feature>
<organism evidence="4 7">
    <name type="scientific">Carbonactinospora thermoautotrophica</name>
    <dbReference type="NCBI Taxonomy" id="1469144"/>
    <lineage>
        <taxon>Bacteria</taxon>
        <taxon>Bacillati</taxon>
        <taxon>Actinomycetota</taxon>
        <taxon>Actinomycetes</taxon>
        <taxon>Kitasatosporales</taxon>
        <taxon>Carbonactinosporaceae</taxon>
        <taxon>Carbonactinospora</taxon>
    </lineage>
</organism>
<dbReference type="EMBL" id="JYIK01000792">
    <property type="protein sequence ID" value="KWX09522.1"/>
    <property type="molecule type" value="Genomic_DNA"/>
</dbReference>
<dbReference type="Pfam" id="PF00080">
    <property type="entry name" value="Sod_Cu"/>
    <property type="match status" value="1"/>
</dbReference>
<gene>
    <name evidence="4" type="ORF">TH66_16195</name>
    <name evidence="5" type="ORF">TR74_09085</name>
</gene>
<reference evidence="4 7" key="1">
    <citation type="submission" date="2015-02" db="EMBL/GenBank/DDBJ databases">
        <title>Physiological reanalysis, assessment of diazotrophy, and genome sequences of multiple isolates of Streptomyces thermoautotrophicus.</title>
        <authorList>
            <person name="MacKellar D.C."/>
            <person name="Lieber L."/>
            <person name="Norman J."/>
            <person name="Bolger A."/>
            <person name="Tobin C."/>
            <person name="Murray J.W."/>
            <person name="Prell J."/>
        </authorList>
    </citation>
    <scope>NUCLEOTIDE SEQUENCE [LARGE SCALE GENOMIC DNA]</scope>
    <source>
        <strain evidence="4 7">UBT1</strain>
    </source>
</reference>
<dbReference type="GO" id="GO:0006801">
    <property type="term" value="P:superoxide metabolic process"/>
    <property type="evidence" value="ECO:0007669"/>
    <property type="project" value="InterPro"/>
</dbReference>
<evidence type="ECO:0000256" key="2">
    <source>
        <dbReference type="SAM" id="SignalP"/>
    </source>
</evidence>
<evidence type="ECO:0000313" key="6">
    <source>
        <dbReference type="Proteomes" id="UP000070598"/>
    </source>
</evidence>
<dbReference type="InterPro" id="IPR036423">
    <property type="entry name" value="SOD-like_Cu/Zn_dom_sf"/>
</dbReference>
<dbReference type="Proteomes" id="UP000070598">
    <property type="component" value="Unassembled WGS sequence"/>
</dbReference>
<dbReference type="AlphaFoldDB" id="A0A132MR47"/>
<proteinExistence type="inferred from homology"/>
<dbReference type="Proteomes" id="UP000070659">
    <property type="component" value="Unassembled WGS sequence"/>
</dbReference>
<evidence type="ECO:0000313" key="5">
    <source>
        <dbReference type="EMBL" id="KWX09522.1"/>
    </source>
</evidence>
<protein>
    <submittedName>
        <fullName evidence="4">Superoxide dismutase</fullName>
    </submittedName>
</protein>
<feature type="chain" id="PRO_5038211629" evidence="2">
    <location>
        <begin position="27"/>
        <end position="199"/>
    </location>
</feature>
<reference evidence="6" key="2">
    <citation type="submission" date="2015-02" db="EMBL/GenBank/DDBJ databases">
        <title>Physiological reanalysis, assessment of diazotrophy, and genome sequences of multiple isolates of Streptomyces thermoautotrophicus.</title>
        <authorList>
            <person name="MacKellar D.C."/>
            <person name="Lieber L."/>
            <person name="Norman J."/>
            <person name="Bolger A."/>
            <person name="Tobin C."/>
            <person name="Murray J.W."/>
            <person name="Friesen M."/>
            <person name="Prell J."/>
        </authorList>
    </citation>
    <scope>NUCLEOTIDE SEQUENCE [LARGE SCALE GENOMIC DNA]</scope>
    <source>
        <strain evidence="6">UBT1</strain>
    </source>
</reference>
<dbReference type="EMBL" id="JYIJ01000018">
    <property type="protein sequence ID" value="KWX00358.1"/>
    <property type="molecule type" value="Genomic_DNA"/>
</dbReference>
<dbReference type="GO" id="GO:0046872">
    <property type="term" value="F:metal ion binding"/>
    <property type="evidence" value="ECO:0007669"/>
    <property type="project" value="InterPro"/>
</dbReference>
<evidence type="ECO:0000259" key="3">
    <source>
        <dbReference type="Pfam" id="PF00080"/>
    </source>
</evidence>
<evidence type="ECO:0000256" key="1">
    <source>
        <dbReference type="ARBA" id="ARBA00010457"/>
    </source>
</evidence>
<dbReference type="RefSeq" id="WP_067070868.1">
    <property type="nucleotide sequence ID" value="NZ_JYIJ01000018.1"/>
</dbReference>
<evidence type="ECO:0000313" key="7">
    <source>
        <dbReference type="Proteomes" id="UP000070659"/>
    </source>
</evidence>
<dbReference type="InterPro" id="IPR001424">
    <property type="entry name" value="SOD_Cu_Zn_dom"/>
</dbReference>
<feature type="signal peptide" evidence="2">
    <location>
        <begin position="1"/>
        <end position="26"/>
    </location>
</feature>
<sequence>MNRSLVLVAVASASALVSGLLSTVTAQPAAAATTPATPHARPLVLQSGVFGPYAPGRKAVTYRPDLVPVGARAGVISITSTHGTLVMLAVHGLKPNRQYGAHVHTKPCGAKPADSGPHYQHVKDPVSPSVDPRYANPDNEVWLDFTTDATGTGVAVASQGWMFRPGEANSVVIHAEHTHTEPGHAGTAGERLACLTVPF</sequence>
<dbReference type="PATRIC" id="fig|1469144.8.peg.2273"/>
<accession>A0A132MR47</accession>
<dbReference type="SUPFAM" id="SSF49329">
    <property type="entry name" value="Cu,Zn superoxide dismutase-like"/>
    <property type="match status" value="1"/>
</dbReference>
<keyword evidence="2" id="KW-0732">Signal</keyword>
<dbReference type="Gene3D" id="2.60.40.200">
    <property type="entry name" value="Superoxide dismutase, copper/zinc binding domain"/>
    <property type="match status" value="1"/>
</dbReference>